<evidence type="ECO:0000313" key="9">
    <source>
        <dbReference type="Proteomes" id="UP000550787"/>
    </source>
</evidence>
<evidence type="ECO:0000256" key="1">
    <source>
        <dbReference type="ARBA" id="ARBA00004635"/>
    </source>
</evidence>
<sequence length="272" mass="29059">MPMTPPLPLRRRSLLALLAATPFSHVAHAAAPTTLRIGIMAGEDEDIWRIAAVHAAQAGLMLKVVTFSDYNAPNEALADHELDANAFQHGPFLSAQIAARGYRIVAVGNTYFSPIGLYSSRWKSVRDLPGGAVIGVPNDPSNEGRALHLLESLGLFTLTPSAGLLPTALDIADNPRNVTIKELDAGMVGRALPDLDAAVVNTDWALKAGIQVSRQRIGQEALAGNPYVNFIAVNAQDEHAPWVAPLVHAFQQPDVRQGILDVYHGAIVPAWG</sequence>
<evidence type="ECO:0000313" key="8">
    <source>
        <dbReference type="EMBL" id="MBB2157475.1"/>
    </source>
</evidence>
<keyword evidence="5 6" id="KW-0449">Lipoprotein</keyword>
<evidence type="ECO:0000256" key="5">
    <source>
        <dbReference type="ARBA" id="ARBA00023288"/>
    </source>
</evidence>
<accession>A0A7W4I737</accession>
<keyword evidence="2 7" id="KW-0732">Signal</keyword>
<dbReference type="InterPro" id="IPR004872">
    <property type="entry name" value="Lipoprotein_NlpA"/>
</dbReference>
<proteinExistence type="inferred from homology"/>
<keyword evidence="4" id="KW-0564">Palmitate</keyword>
<comment type="similarity">
    <text evidence="6">Belongs to the nlpA lipoprotein family.</text>
</comment>
<dbReference type="PIRSF" id="PIRSF002854">
    <property type="entry name" value="MetQ"/>
    <property type="match status" value="1"/>
</dbReference>
<evidence type="ECO:0000256" key="2">
    <source>
        <dbReference type="ARBA" id="ARBA00022729"/>
    </source>
</evidence>
<evidence type="ECO:0000256" key="7">
    <source>
        <dbReference type="SAM" id="SignalP"/>
    </source>
</evidence>
<dbReference type="Gene3D" id="3.40.190.10">
    <property type="entry name" value="Periplasmic binding protein-like II"/>
    <property type="match status" value="2"/>
</dbReference>
<feature type="signal peptide" evidence="7">
    <location>
        <begin position="1"/>
        <end position="29"/>
    </location>
</feature>
<dbReference type="AlphaFoldDB" id="A0A7W4I737"/>
<organism evidence="8 9">
    <name type="scientific">Gluconacetobacter diazotrophicus</name>
    <name type="common">Acetobacter diazotrophicus</name>
    <dbReference type="NCBI Taxonomy" id="33996"/>
    <lineage>
        <taxon>Bacteria</taxon>
        <taxon>Pseudomonadati</taxon>
        <taxon>Pseudomonadota</taxon>
        <taxon>Alphaproteobacteria</taxon>
        <taxon>Acetobacterales</taxon>
        <taxon>Acetobacteraceae</taxon>
        <taxon>Gluconacetobacter</taxon>
    </lineage>
</organism>
<evidence type="ECO:0000256" key="6">
    <source>
        <dbReference type="PIRNR" id="PIRNR002854"/>
    </source>
</evidence>
<comment type="subcellular location">
    <subcellularLocation>
        <location evidence="1">Membrane</location>
        <topology evidence="1">Lipid-anchor</topology>
    </subcellularLocation>
</comment>
<dbReference type="PANTHER" id="PTHR30429:SF1">
    <property type="entry name" value="D-METHIONINE-BINDING LIPOPROTEIN METQ-RELATED"/>
    <property type="match status" value="1"/>
</dbReference>
<evidence type="ECO:0000256" key="4">
    <source>
        <dbReference type="ARBA" id="ARBA00023139"/>
    </source>
</evidence>
<name>A0A7W4I737_GLUDI</name>
<dbReference type="CDD" id="cd13598">
    <property type="entry name" value="PBP2_lipoprotein_IlpA_like"/>
    <property type="match status" value="1"/>
</dbReference>
<dbReference type="Proteomes" id="UP000550787">
    <property type="component" value="Unassembled WGS sequence"/>
</dbReference>
<dbReference type="PANTHER" id="PTHR30429">
    <property type="entry name" value="D-METHIONINE-BINDING LIPOPROTEIN METQ"/>
    <property type="match status" value="1"/>
</dbReference>
<dbReference type="GO" id="GO:0016020">
    <property type="term" value="C:membrane"/>
    <property type="evidence" value="ECO:0007669"/>
    <property type="project" value="UniProtKB-SubCell"/>
</dbReference>
<protein>
    <recommendedName>
        <fullName evidence="6">Lipoprotein</fullName>
    </recommendedName>
</protein>
<comment type="caution">
    <text evidence="8">The sequence shown here is derived from an EMBL/GenBank/DDBJ whole genome shotgun (WGS) entry which is preliminary data.</text>
</comment>
<gene>
    <name evidence="8" type="ORF">HLH33_14320</name>
</gene>
<dbReference type="Pfam" id="PF03180">
    <property type="entry name" value="Lipoprotein_9"/>
    <property type="match status" value="1"/>
</dbReference>
<feature type="chain" id="PRO_5030544885" description="Lipoprotein" evidence="7">
    <location>
        <begin position="30"/>
        <end position="272"/>
    </location>
</feature>
<dbReference type="SUPFAM" id="SSF53850">
    <property type="entry name" value="Periplasmic binding protein-like II"/>
    <property type="match status" value="1"/>
</dbReference>
<reference evidence="8 9" key="1">
    <citation type="submission" date="2020-04" db="EMBL/GenBank/DDBJ databases">
        <title>Description of novel Gluconacetobacter.</title>
        <authorList>
            <person name="Sombolestani A."/>
        </authorList>
    </citation>
    <scope>NUCLEOTIDE SEQUENCE [LARGE SCALE GENOMIC DNA]</scope>
    <source>
        <strain evidence="8 9">LMG 7603</strain>
    </source>
</reference>
<evidence type="ECO:0000256" key="3">
    <source>
        <dbReference type="ARBA" id="ARBA00023136"/>
    </source>
</evidence>
<dbReference type="EMBL" id="JABEQG010000032">
    <property type="protein sequence ID" value="MBB2157475.1"/>
    <property type="molecule type" value="Genomic_DNA"/>
</dbReference>
<keyword evidence="3" id="KW-0472">Membrane</keyword>